<reference evidence="1 2" key="1">
    <citation type="submission" date="2023-10" db="EMBL/GenBank/DDBJ databases">
        <title>Draft genome sequence of Xylaria bambusicola isolate GMP-LS, the root and basal stem rot pathogen of sugarcane in Indonesia.</title>
        <authorList>
            <person name="Selvaraj P."/>
            <person name="Muralishankar V."/>
            <person name="Muruganantham S."/>
            <person name="Sp S."/>
            <person name="Haryani S."/>
            <person name="Lau K.J.X."/>
            <person name="Naqvi N.I."/>
        </authorList>
    </citation>
    <scope>NUCLEOTIDE SEQUENCE [LARGE SCALE GENOMIC DNA]</scope>
    <source>
        <strain evidence="1">GMP-LS</strain>
    </source>
</reference>
<organism evidence="1 2">
    <name type="scientific">Xylaria bambusicola</name>
    <dbReference type="NCBI Taxonomy" id="326684"/>
    <lineage>
        <taxon>Eukaryota</taxon>
        <taxon>Fungi</taxon>
        <taxon>Dikarya</taxon>
        <taxon>Ascomycota</taxon>
        <taxon>Pezizomycotina</taxon>
        <taxon>Sordariomycetes</taxon>
        <taxon>Xylariomycetidae</taxon>
        <taxon>Xylariales</taxon>
        <taxon>Xylariaceae</taxon>
        <taxon>Xylaria</taxon>
    </lineage>
</organism>
<keyword evidence="2" id="KW-1185">Reference proteome</keyword>
<dbReference type="AlphaFoldDB" id="A0AAN7UWY1"/>
<dbReference type="EMBL" id="JAWHQM010000042">
    <property type="protein sequence ID" value="KAK5634531.1"/>
    <property type="molecule type" value="Genomic_DNA"/>
</dbReference>
<protein>
    <recommendedName>
        <fullName evidence="3">Carrier domain-containing protein</fullName>
    </recommendedName>
</protein>
<gene>
    <name evidence="1" type="ORF">RRF57_010244</name>
</gene>
<comment type="caution">
    <text evidence="1">The sequence shown here is derived from an EMBL/GenBank/DDBJ whole genome shotgun (WGS) entry which is preliminary data.</text>
</comment>
<evidence type="ECO:0000313" key="2">
    <source>
        <dbReference type="Proteomes" id="UP001305414"/>
    </source>
</evidence>
<dbReference type="InterPro" id="IPR036736">
    <property type="entry name" value="ACP-like_sf"/>
</dbReference>
<evidence type="ECO:0000313" key="1">
    <source>
        <dbReference type="EMBL" id="KAK5634531.1"/>
    </source>
</evidence>
<dbReference type="Proteomes" id="UP001305414">
    <property type="component" value="Unassembled WGS sequence"/>
</dbReference>
<accession>A0AAN7UWY1</accession>
<evidence type="ECO:0008006" key="3">
    <source>
        <dbReference type="Google" id="ProtNLM"/>
    </source>
</evidence>
<dbReference type="SUPFAM" id="SSF47336">
    <property type="entry name" value="ACP-like"/>
    <property type="match status" value="1"/>
</dbReference>
<proteinExistence type="predicted"/>
<sequence length="108" mass="12082">MTIYYNIAQRNNGQGGQDKGGDNVLRSFLNATKRNPAALRQPEPVKVLAREIGEGLFALLLKPEEEPVFFFALAQLGLDSMITVELRAWWKSELGLTINVLEMLARAH</sequence>
<name>A0AAN7UWY1_9PEZI</name>